<dbReference type="RefSeq" id="WP_112881685.1">
    <property type="nucleotide sequence ID" value="NZ_QLUW01000001.1"/>
</dbReference>
<dbReference type="EMBL" id="QLUW01000001">
    <property type="protein sequence ID" value="RAP78562.1"/>
    <property type="molecule type" value="Genomic_DNA"/>
</dbReference>
<keyword evidence="2" id="KW-1185">Reference proteome</keyword>
<accession>A0A328U8Y5</accession>
<organism evidence="1 2">
    <name type="scientific">Paenibacillus montanisoli</name>
    <dbReference type="NCBI Taxonomy" id="2081970"/>
    <lineage>
        <taxon>Bacteria</taxon>
        <taxon>Bacillati</taxon>
        <taxon>Bacillota</taxon>
        <taxon>Bacilli</taxon>
        <taxon>Bacillales</taxon>
        <taxon>Paenibacillaceae</taxon>
        <taxon>Paenibacillus</taxon>
    </lineage>
</organism>
<evidence type="ECO:0008006" key="3">
    <source>
        <dbReference type="Google" id="ProtNLM"/>
    </source>
</evidence>
<gene>
    <name evidence="1" type="ORF">DL346_09120</name>
</gene>
<dbReference type="AlphaFoldDB" id="A0A328U8Y5"/>
<reference evidence="1 2" key="1">
    <citation type="submission" date="2018-06" db="EMBL/GenBank/DDBJ databases">
        <title>Paenibacillus montanisoli sp. nov., isolated from mountain area soil.</title>
        <authorList>
            <person name="Wu M."/>
        </authorList>
    </citation>
    <scope>NUCLEOTIDE SEQUENCE [LARGE SCALE GENOMIC DNA]</scope>
    <source>
        <strain evidence="1 2">RA17</strain>
    </source>
</reference>
<comment type="caution">
    <text evidence="1">The sequence shown here is derived from an EMBL/GenBank/DDBJ whole genome shotgun (WGS) entry which is preliminary data.</text>
</comment>
<protein>
    <recommendedName>
        <fullName evidence="3">Phytanoyl-CoA dioxygenase</fullName>
    </recommendedName>
</protein>
<dbReference type="SUPFAM" id="SSF51197">
    <property type="entry name" value="Clavaminate synthase-like"/>
    <property type="match status" value="1"/>
</dbReference>
<sequence length="65" mass="7239">MAIHRTMRGSLSDQQLEHYNREGYLVLEGLLNDEDMDAPRQALQEKVSICSTGDNNLQSDLASCG</sequence>
<name>A0A328U8Y5_9BACL</name>
<dbReference type="Gene3D" id="2.60.120.620">
    <property type="entry name" value="q2cbj1_9rhob like domain"/>
    <property type="match status" value="1"/>
</dbReference>
<evidence type="ECO:0000313" key="2">
    <source>
        <dbReference type="Proteomes" id="UP000249260"/>
    </source>
</evidence>
<evidence type="ECO:0000313" key="1">
    <source>
        <dbReference type="EMBL" id="RAP78562.1"/>
    </source>
</evidence>
<dbReference type="Proteomes" id="UP000249260">
    <property type="component" value="Unassembled WGS sequence"/>
</dbReference>
<proteinExistence type="predicted"/>